<sequence>MTRLSLDASHSGLTLSSSTSPRPTLKSPTSKFTRPYSRPPPILLVSSTHSIPFKSSSLISPPKSKICSSSSKSSTENLEISLLVNPVIKPTSSSDIKISKVQEWSPSSAPTHLVLSDMPSHTPRQNNFSLDFPQISRNSSLNVSHALRRSASYSLLQSPPSTPFTPLTPVPHSLPQHREKKATSCRPSIKLRTRPKPSPLQLQKSLPTTHVENEYCHKLDSVRTVRFADGSPLRGSTWHITQYPSRLASPPISADNLSLADLVELETIKQSLGTWCGEIMGSPMRSAFGQPSTNSLDSKSDERKSWTQSQFNFLSNKNLSVSPISEVDEDHQDFWGKSKWPDSPVYDSDCNSEIFEGMH</sequence>
<protein>
    <submittedName>
        <fullName evidence="2">Uncharacterized protein</fullName>
    </submittedName>
</protein>
<feature type="region of interest" description="Disordered" evidence="1">
    <location>
        <begin position="1"/>
        <end position="38"/>
    </location>
</feature>
<evidence type="ECO:0000313" key="3">
    <source>
        <dbReference type="Proteomes" id="UP000765509"/>
    </source>
</evidence>
<feature type="compositionally biased region" description="Low complexity" evidence="1">
    <location>
        <begin position="9"/>
        <end position="30"/>
    </location>
</feature>
<evidence type="ECO:0000256" key="1">
    <source>
        <dbReference type="SAM" id="MobiDB-lite"/>
    </source>
</evidence>
<dbReference type="AlphaFoldDB" id="A0A9Q3JF95"/>
<organism evidence="2 3">
    <name type="scientific">Austropuccinia psidii MF-1</name>
    <dbReference type="NCBI Taxonomy" id="1389203"/>
    <lineage>
        <taxon>Eukaryota</taxon>
        <taxon>Fungi</taxon>
        <taxon>Dikarya</taxon>
        <taxon>Basidiomycota</taxon>
        <taxon>Pucciniomycotina</taxon>
        <taxon>Pucciniomycetes</taxon>
        <taxon>Pucciniales</taxon>
        <taxon>Sphaerophragmiaceae</taxon>
        <taxon>Austropuccinia</taxon>
    </lineage>
</organism>
<proteinExistence type="predicted"/>
<dbReference type="EMBL" id="AVOT02070896">
    <property type="protein sequence ID" value="MBW0561357.1"/>
    <property type="molecule type" value="Genomic_DNA"/>
</dbReference>
<comment type="caution">
    <text evidence="2">The sequence shown here is derived from an EMBL/GenBank/DDBJ whole genome shotgun (WGS) entry which is preliminary data.</text>
</comment>
<accession>A0A9Q3JF95</accession>
<evidence type="ECO:0000313" key="2">
    <source>
        <dbReference type="EMBL" id="MBW0561357.1"/>
    </source>
</evidence>
<feature type="region of interest" description="Disordered" evidence="1">
    <location>
        <begin position="158"/>
        <end position="203"/>
    </location>
</feature>
<keyword evidence="3" id="KW-1185">Reference proteome</keyword>
<feature type="compositionally biased region" description="Pro residues" evidence="1">
    <location>
        <begin position="160"/>
        <end position="169"/>
    </location>
</feature>
<dbReference type="Proteomes" id="UP000765509">
    <property type="component" value="Unassembled WGS sequence"/>
</dbReference>
<reference evidence="2" key="1">
    <citation type="submission" date="2021-03" db="EMBL/GenBank/DDBJ databases">
        <title>Draft genome sequence of rust myrtle Austropuccinia psidii MF-1, a brazilian biotype.</title>
        <authorList>
            <person name="Quecine M.C."/>
            <person name="Pachon D.M.R."/>
            <person name="Bonatelli M.L."/>
            <person name="Correr F.H."/>
            <person name="Franceschini L.M."/>
            <person name="Leite T.F."/>
            <person name="Margarido G.R.A."/>
            <person name="Almeida C.A."/>
            <person name="Ferrarezi J.A."/>
            <person name="Labate C.A."/>
        </authorList>
    </citation>
    <scope>NUCLEOTIDE SEQUENCE</scope>
    <source>
        <strain evidence="2">MF-1</strain>
    </source>
</reference>
<dbReference type="OrthoDB" id="2501148at2759"/>
<gene>
    <name evidence="2" type="ORF">O181_101072</name>
</gene>
<name>A0A9Q3JF95_9BASI</name>